<feature type="compositionally biased region" description="Polar residues" evidence="5">
    <location>
        <begin position="1"/>
        <end position="14"/>
    </location>
</feature>
<evidence type="ECO:0000256" key="5">
    <source>
        <dbReference type="SAM" id="MobiDB-lite"/>
    </source>
</evidence>
<evidence type="ECO:0000313" key="8">
    <source>
        <dbReference type="Proteomes" id="UP001497453"/>
    </source>
</evidence>
<organism evidence="7 8">
    <name type="scientific">Somion occarium</name>
    <dbReference type="NCBI Taxonomy" id="3059160"/>
    <lineage>
        <taxon>Eukaryota</taxon>
        <taxon>Fungi</taxon>
        <taxon>Dikarya</taxon>
        <taxon>Basidiomycota</taxon>
        <taxon>Agaricomycotina</taxon>
        <taxon>Agaricomycetes</taxon>
        <taxon>Polyporales</taxon>
        <taxon>Cerrenaceae</taxon>
        <taxon>Somion</taxon>
    </lineage>
</organism>
<keyword evidence="1" id="KW-0479">Metal-binding</keyword>
<evidence type="ECO:0000313" key="7">
    <source>
        <dbReference type="EMBL" id="CAL1707373.1"/>
    </source>
</evidence>
<evidence type="ECO:0000256" key="1">
    <source>
        <dbReference type="ARBA" id="ARBA00022723"/>
    </source>
</evidence>
<feature type="domain" description="MYND-type" evidence="6">
    <location>
        <begin position="499"/>
        <end position="542"/>
    </location>
</feature>
<accession>A0ABP1DHQ1</accession>
<dbReference type="InterPro" id="IPR002893">
    <property type="entry name" value="Znf_MYND"/>
</dbReference>
<dbReference type="Gene3D" id="6.10.140.2220">
    <property type="match status" value="1"/>
</dbReference>
<evidence type="ECO:0000256" key="3">
    <source>
        <dbReference type="ARBA" id="ARBA00022833"/>
    </source>
</evidence>
<name>A0ABP1DHQ1_9APHY</name>
<dbReference type="Proteomes" id="UP001497453">
    <property type="component" value="Chromosome 4"/>
</dbReference>
<gene>
    <name evidence="7" type="ORF">GFSPODELE1_LOCUS6332</name>
</gene>
<keyword evidence="2 4" id="KW-0863">Zinc-finger</keyword>
<evidence type="ECO:0000256" key="2">
    <source>
        <dbReference type="ARBA" id="ARBA00022771"/>
    </source>
</evidence>
<evidence type="ECO:0000259" key="6">
    <source>
        <dbReference type="PROSITE" id="PS50865"/>
    </source>
</evidence>
<feature type="region of interest" description="Disordered" evidence="5">
    <location>
        <begin position="1"/>
        <end position="28"/>
    </location>
</feature>
<dbReference type="PROSITE" id="PS50865">
    <property type="entry name" value="ZF_MYND_2"/>
    <property type="match status" value="1"/>
</dbReference>
<keyword evidence="3" id="KW-0862">Zinc</keyword>
<dbReference type="Pfam" id="PF01753">
    <property type="entry name" value="zf-MYND"/>
    <property type="match status" value="1"/>
</dbReference>
<sequence>MSLNTNERFNNTTDYGPDSSDESWSDSSHYIDEEEHQHLHEIPPGKRVFTDLLLKRTAEVCDVVREMHQNRNPDNIQLLAELAQLTEIEPPVRLMELLCKSGLPSVLVDIVADKDSYVSHQQRFSMDEELSDCEGFHYTTDAYRSLLQMVGYMSFSLKEDENDYMESASDCLVRLQKLWKLVLEHFIPLGLLEEDRDDSTYGPLWSFVTAIIGYGTDLYDATKKWPGLKDPLGMVMLYLWQSCSSPPMRQTIIQVLQRFLFSSSPSFSAFVEAAIAHGYDLEAIVDGYLDELLNREIMAAGLFSYLFVLDLVFIRYCLDHQQLRYIAENRVGRILHAHIVVGQRMICGDDPPAHVRKLIIGTAYSIFSPLLTVLEGNPRITPQILQNVDIIHIMAHDLVYAVSIGDESFSDPVVGAIDRLGWFGHDLSPDQSQRMRVLVRRHSVMVTDGLAKLILSQRTLALNAIEAWENLRRRLHVQLLTDDPPFMTSWSLGHKACHSAECVCHAMKPSHELKVCKGCWSVLYCSRRCQKIDWVKGHRSVCRSRTPSN</sequence>
<reference evidence="8" key="1">
    <citation type="submission" date="2024-04" db="EMBL/GenBank/DDBJ databases">
        <authorList>
            <person name="Shaw F."/>
            <person name="Minotto A."/>
        </authorList>
    </citation>
    <scope>NUCLEOTIDE SEQUENCE [LARGE SCALE GENOMIC DNA]</scope>
</reference>
<dbReference type="EMBL" id="OZ037947">
    <property type="protein sequence ID" value="CAL1707373.1"/>
    <property type="molecule type" value="Genomic_DNA"/>
</dbReference>
<proteinExistence type="predicted"/>
<dbReference type="SUPFAM" id="SSF144232">
    <property type="entry name" value="HIT/MYND zinc finger-like"/>
    <property type="match status" value="1"/>
</dbReference>
<keyword evidence="8" id="KW-1185">Reference proteome</keyword>
<protein>
    <recommendedName>
        <fullName evidence="6">MYND-type domain-containing protein</fullName>
    </recommendedName>
</protein>
<evidence type="ECO:0000256" key="4">
    <source>
        <dbReference type="PROSITE-ProRule" id="PRU00134"/>
    </source>
</evidence>